<dbReference type="InterPro" id="IPR036388">
    <property type="entry name" value="WH-like_DNA-bd_sf"/>
</dbReference>
<dbReference type="InterPro" id="IPR050679">
    <property type="entry name" value="Bact_HTH_transcr_reg"/>
</dbReference>
<dbReference type="SUPFAM" id="SSF46785">
    <property type="entry name" value="Winged helix' DNA-binding domain"/>
    <property type="match status" value="1"/>
</dbReference>
<dbReference type="GO" id="GO:0003700">
    <property type="term" value="F:DNA-binding transcription factor activity"/>
    <property type="evidence" value="ECO:0007669"/>
    <property type="project" value="InterPro"/>
</dbReference>
<keyword evidence="5" id="KW-0614">Plasmid</keyword>
<dbReference type="RefSeq" id="WP_252161497.1">
    <property type="nucleotide sequence ID" value="NZ_CP098810.1"/>
</dbReference>
<evidence type="ECO:0000256" key="3">
    <source>
        <dbReference type="ARBA" id="ARBA00023163"/>
    </source>
</evidence>
<keyword evidence="3" id="KW-0804">Transcription</keyword>
<dbReference type="PANTHER" id="PTHR44846:SF1">
    <property type="entry name" value="MANNOSYL-D-GLYCERATE TRANSPORT_METABOLISM SYSTEM REPRESSOR MNGR-RELATED"/>
    <property type="match status" value="1"/>
</dbReference>
<evidence type="ECO:0000313" key="5">
    <source>
        <dbReference type="EMBL" id="USJ28428.1"/>
    </source>
</evidence>
<dbReference type="PRINTS" id="PR00035">
    <property type="entry name" value="HTHGNTR"/>
</dbReference>
<dbReference type="Gene3D" id="3.40.1410.10">
    <property type="entry name" value="Chorismate lyase-like"/>
    <property type="match status" value="1"/>
</dbReference>
<accession>A0A9Q8YGS8</accession>
<dbReference type="GO" id="GO:0003677">
    <property type="term" value="F:DNA binding"/>
    <property type="evidence" value="ECO:0007669"/>
    <property type="project" value="UniProtKB-KW"/>
</dbReference>
<dbReference type="Gene3D" id="1.10.10.10">
    <property type="entry name" value="Winged helix-like DNA-binding domain superfamily/Winged helix DNA-binding domain"/>
    <property type="match status" value="1"/>
</dbReference>
<dbReference type="SUPFAM" id="SSF64288">
    <property type="entry name" value="Chorismate lyase-like"/>
    <property type="match status" value="1"/>
</dbReference>
<sequence length="255" mass="28785">MTDKIRSKGRPRGQGAGISLYREIADRIASQIRDGVYPVGASLPPEAELATSFSVGRQTIRDAVRMLVLDGLVLRRPGDRTRVIATARQRTFSQTIASFDQWFNFPSAAVRRIVSSANITADEALTRTIHCQFGAALFRLRTIRSVQEEFPLAMMDIYMPPRFAGITKLPDHTEAPIHEQIERLYGELIQDVDVEMIAAISNDEHQELLRVRPGTPVMISVRRFFSATREPLLVTVSTYPNDRSVCKMHYKREAI</sequence>
<dbReference type="Pfam" id="PF00392">
    <property type="entry name" value="GntR"/>
    <property type="match status" value="1"/>
</dbReference>
<dbReference type="InterPro" id="IPR028978">
    <property type="entry name" value="Chorismate_lyase_/UTRA_dom_sf"/>
</dbReference>
<protein>
    <submittedName>
        <fullName evidence="5">GntR family transcriptional regulator</fullName>
    </submittedName>
</protein>
<dbReference type="PROSITE" id="PS50949">
    <property type="entry name" value="HTH_GNTR"/>
    <property type="match status" value="1"/>
</dbReference>
<dbReference type="InterPro" id="IPR036390">
    <property type="entry name" value="WH_DNA-bd_sf"/>
</dbReference>
<keyword evidence="2" id="KW-0238">DNA-binding</keyword>
<dbReference type="PANTHER" id="PTHR44846">
    <property type="entry name" value="MANNOSYL-D-GLYCERATE TRANSPORT/METABOLISM SYSTEM REPRESSOR MNGR-RELATED"/>
    <property type="match status" value="1"/>
</dbReference>
<evidence type="ECO:0000259" key="4">
    <source>
        <dbReference type="PROSITE" id="PS50949"/>
    </source>
</evidence>
<proteinExistence type="predicted"/>
<dbReference type="InterPro" id="IPR000524">
    <property type="entry name" value="Tscrpt_reg_HTH_GntR"/>
</dbReference>
<gene>
    <name evidence="5" type="ORF">NE863_35405</name>
</gene>
<organism evidence="5 6">
    <name type="scientific">Ensifer adhaerens</name>
    <name type="common">Sinorhizobium morelense</name>
    <dbReference type="NCBI Taxonomy" id="106592"/>
    <lineage>
        <taxon>Bacteria</taxon>
        <taxon>Pseudomonadati</taxon>
        <taxon>Pseudomonadota</taxon>
        <taxon>Alphaproteobacteria</taxon>
        <taxon>Hyphomicrobiales</taxon>
        <taxon>Rhizobiaceae</taxon>
        <taxon>Sinorhizobium/Ensifer group</taxon>
        <taxon>Ensifer</taxon>
    </lineage>
</organism>
<dbReference type="InterPro" id="IPR011663">
    <property type="entry name" value="UTRA"/>
</dbReference>
<keyword evidence="1" id="KW-0805">Transcription regulation</keyword>
<dbReference type="CDD" id="cd07377">
    <property type="entry name" value="WHTH_GntR"/>
    <property type="match status" value="1"/>
</dbReference>
<evidence type="ECO:0000256" key="1">
    <source>
        <dbReference type="ARBA" id="ARBA00023015"/>
    </source>
</evidence>
<dbReference type="AlphaFoldDB" id="A0A9Q8YGS8"/>
<geneLocation type="plasmid" evidence="5 6">
    <name>pC</name>
</geneLocation>
<reference evidence="5" key="1">
    <citation type="submission" date="2022-06" db="EMBL/GenBank/DDBJ databases">
        <title>Physiological and biochemical characterization and genomic elucidation of a strain of the genus Ensifer adhaerens M8 that combines arsenic oxidation and chromium reduction.</title>
        <authorList>
            <person name="Li X."/>
            <person name="Yu c."/>
        </authorList>
    </citation>
    <scope>NUCLEOTIDE SEQUENCE</scope>
    <source>
        <strain evidence="5">M8</strain>
        <plasmid evidence="5">pC</plasmid>
    </source>
</reference>
<feature type="domain" description="HTH gntR-type" evidence="4">
    <location>
        <begin position="18"/>
        <end position="86"/>
    </location>
</feature>
<evidence type="ECO:0000313" key="6">
    <source>
        <dbReference type="Proteomes" id="UP001055460"/>
    </source>
</evidence>
<dbReference type="EMBL" id="CP098810">
    <property type="protein sequence ID" value="USJ28428.1"/>
    <property type="molecule type" value="Genomic_DNA"/>
</dbReference>
<dbReference type="Pfam" id="PF07702">
    <property type="entry name" value="UTRA"/>
    <property type="match status" value="1"/>
</dbReference>
<dbReference type="Proteomes" id="UP001055460">
    <property type="component" value="Plasmid pC"/>
</dbReference>
<evidence type="ECO:0000256" key="2">
    <source>
        <dbReference type="ARBA" id="ARBA00023125"/>
    </source>
</evidence>
<dbReference type="SMART" id="SM00866">
    <property type="entry name" value="UTRA"/>
    <property type="match status" value="1"/>
</dbReference>
<name>A0A9Q8YGS8_ENSAD</name>
<dbReference type="SMART" id="SM00345">
    <property type="entry name" value="HTH_GNTR"/>
    <property type="match status" value="1"/>
</dbReference>
<dbReference type="GO" id="GO:0045892">
    <property type="term" value="P:negative regulation of DNA-templated transcription"/>
    <property type="evidence" value="ECO:0007669"/>
    <property type="project" value="TreeGrafter"/>
</dbReference>